<comment type="similarity">
    <text evidence="2">Belongs to the binding-protein-dependent transport system permease family. HisMQ subfamily.</text>
</comment>
<evidence type="ECO:0000313" key="10">
    <source>
        <dbReference type="Proteomes" id="UP000027337"/>
    </source>
</evidence>
<evidence type="ECO:0000256" key="2">
    <source>
        <dbReference type="ARBA" id="ARBA00010072"/>
    </source>
</evidence>
<dbReference type="RefSeq" id="WP_037911166.1">
    <property type="nucleotide sequence ID" value="NZ_CP068998.1"/>
</dbReference>
<dbReference type="InterPro" id="IPR043429">
    <property type="entry name" value="ArtM/GltK/GlnP/TcyL/YhdX-like"/>
</dbReference>
<keyword evidence="10" id="KW-1185">Reference proteome</keyword>
<evidence type="ECO:0000256" key="3">
    <source>
        <dbReference type="ARBA" id="ARBA00022448"/>
    </source>
</evidence>
<dbReference type="Gene3D" id="1.10.3720.10">
    <property type="entry name" value="MetI-like"/>
    <property type="match status" value="1"/>
</dbReference>
<reference evidence="9 10" key="1">
    <citation type="journal article" date="2014" name="Genome Announc.">
        <title>Draft Genome Sequences of Two Isolates of the Roseobacter Group, Sulfitobacter sp. Strains 3SOLIMAR09 and 1FIGIMAR09, from Harbors of Mallorca Island (Mediterranean Sea).</title>
        <authorList>
            <person name="Mas-Llado M."/>
            <person name="Pina-Villalonga J.M."/>
            <person name="Brunet-Galmes I."/>
            <person name="Nogales B."/>
            <person name="Bosch R."/>
        </authorList>
    </citation>
    <scope>NUCLEOTIDE SEQUENCE [LARGE SCALE GENOMIC DNA]</scope>
    <source>
        <strain evidence="9 10">1FIGIMAR09</strain>
    </source>
</reference>
<evidence type="ECO:0000256" key="6">
    <source>
        <dbReference type="ARBA" id="ARBA00022989"/>
    </source>
</evidence>
<dbReference type="GO" id="GO:0043190">
    <property type="term" value="C:ATP-binding cassette (ABC) transporter complex"/>
    <property type="evidence" value="ECO:0007669"/>
    <property type="project" value="InterPro"/>
</dbReference>
<dbReference type="eggNOG" id="COG0765">
    <property type="taxonomic scope" value="Bacteria"/>
</dbReference>
<feature type="transmembrane region" description="Helical" evidence="8">
    <location>
        <begin position="110"/>
        <end position="130"/>
    </location>
</feature>
<comment type="caution">
    <text evidence="9">The sequence shown here is derived from an EMBL/GenBank/DDBJ whole genome shotgun (WGS) entry which is preliminary data.</text>
</comment>
<feature type="transmembrane region" description="Helical" evidence="8">
    <location>
        <begin position="260"/>
        <end position="284"/>
    </location>
</feature>
<feature type="transmembrane region" description="Helical" evidence="8">
    <location>
        <begin position="186"/>
        <end position="205"/>
    </location>
</feature>
<keyword evidence="3 8" id="KW-0813">Transport</keyword>
<dbReference type="EMBL" id="JEMU01000021">
    <property type="protein sequence ID" value="KAJ01689.1"/>
    <property type="molecule type" value="Genomic_DNA"/>
</dbReference>
<evidence type="ECO:0000256" key="4">
    <source>
        <dbReference type="ARBA" id="ARBA00022475"/>
    </source>
</evidence>
<dbReference type="PROSITE" id="PS50928">
    <property type="entry name" value="ABC_TM1"/>
    <property type="match status" value="1"/>
</dbReference>
<evidence type="ECO:0000256" key="1">
    <source>
        <dbReference type="ARBA" id="ARBA00004429"/>
    </source>
</evidence>
<dbReference type="PANTHER" id="PTHR30614">
    <property type="entry name" value="MEMBRANE COMPONENT OF AMINO ACID ABC TRANSPORTER"/>
    <property type="match status" value="1"/>
</dbReference>
<keyword evidence="4" id="KW-1003">Cell membrane</keyword>
<dbReference type="GeneID" id="72438864"/>
<feature type="transmembrane region" description="Helical" evidence="8">
    <location>
        <begin position="137"/>
        <end position="152"/>
    </location>
</feature>
<keyword evidence="6 8" id="KW-1133">Transmembrane helix</keyword>
<evidence type="ECO:0000313" key="9">
    <source>
        <dbReference type="EMBL" id="KAJ01689.1"/>
    </source>
</evidence>
<dbReference type="InterPro" id="IPR000515">
    <property type="entry name" value="MetI-like"/>
</dbReference>
<feature type="transmembrane region" description="Helical" evidence="8">
    <location>
        <begin position="296"/>
        <end position="316"/>
    </location>
</feature>
<name>A0A061SQM1_9RHOB</name>
<proteinExistence type="inferred from homology"/>
<dbReference type="AlphaFoldDB" id="A0A061SQM1"/>
<feature type="transmembrane region" description="Helical" evidence="8">
    <location>
        <begin position="225"/>
        <end position="248"/>
    </location>
</feature>
<dbReference type="Proteomes" id="UP000027337">
    <property type="component" value="Unassembled WGS sequence"/>
</dbReference>
<feature type="transmembrane region" description="Helical" evidence="8">
    <location>
        <begin position="371"/>
        <end position="390"/>
    </location>
</feature>
<protein>
    <submittedName>
        <fullName evidence="9">Amino acid ABC transporter permease</fullName>
    </submittedName>
</protein>
<dbReference type="STRING" id="83219.PM02_18065"/>
<accession>A0A061SQM1</accession>
<dbReference type="InterPro" id="IPR035906">
    <property type="entry name" value="MetI-like_sf"/>
</dbReference>
<evidence type="ECO:0000256" key="7">
    <source>
        <dbReference type="ARBA" id="ARBA00023136"/>
    </source>
</evidence>
<dbReference type="NCBIfam" id="TIGR01726">
    <property type="entry name" value="HEQRo_perm_3TM"/>
    <property type="match status" value="1"/>
</dbReference>
<dbReference type="CDD" id="cd06261">
    <property type="entry name" value="TM_PBP2"/>
    <property type="match status" value="1"/>
</dbReference>
<feature type="transmembrane region" description="Helical" evidence="8">
    <location>
        <begin position="396"/>
        <end position="416"/>
    </location>
</feature>
<dbReference type="SUPFAM" id="SSF161098">
    <property type="entry name" value="MetI-like"/>
    <property type="match status" value="1"/>
</dbReference>
<dbReference type="GO" id="GO:0006865">
    <property type="term" value="P:amino acid transport"/>
    <property type="evidence" value="ECO:0007669"/>
    <property type="project" value="TreeGrafter"/>
</dbReference>
<dbReference type="InterPro" id="IPR010065">
    <property type="entry name" value="AA_ABC_transptr_permease_3TM"/>
</dbReference>
<organism evidence="9 10">
    <name type="scientific">Sulfitobacter mediterraneus</name>
    <dbReference type="NCBI Taxonomy" id="83219"/>
    <lineage>
        <taxon>Bacteria</taxon>
        <taxon>Pseudomonadati</taxon>
        <taxon>Pseudomonadota</taxon>
        <taxon>Alphaproteobacteria</taxon>
        <taxon>Rhodobacterales</taxon>
        <taxon>Roseobacteraceae</taxon>
        <taxon>Sulfitobacter</taxon>
    </lineage>
</organism>
<sequence length="432" mass="47474">MSDTHAQSVAFVRDTAIPPSPAPANAAGPVKWMRDNLFATWANALLTVASLYVIYLVLSATLPWIFGGLWTTSSLAECREVLQGRSAACFSVLTDRWNQLLFGFKYPVDLYWRPTLAFVLLFVAGAPVLFFDLPRKLLIVTVLYPFIAYYLIWGGTIWTPLFALAGFGVGYYAYSRLVHRSFAMGFFGGIAAAIIAWVVGSYLTGALASETPFLEAVPSRDMGGFMLNMMFGVTCVSLSLPIGIALALGRQSSMPLIKWICVVFIEFIRGVPLITLLFVANVMLAYFFPPGSGVDLFLRVVIMITMFSSAYIAEVIRGGLAALPKGQYEAADSLGLDYPQAMRLIILPQALKISIPGIVNIAVGLFKDTTLVSVISMFDLVGMIRGPILASTDWNGVYWELLGFAALLFFVVCYGISQYSQWLERRLATDHR</sequence>
<evidence type="ECO:0000256" key="8">
    <source>
        <dbReference type="RuleBase" id="RU363032"/>
    </source>
</evidence>
<dbReference type="PANTHER" id="PTHR30614:SF41">
    <property type="entry name" value="INNER MEMBRANE AMINO-ACID ABC TRANSPORTER PERMEASE PROTEIN YHDY"/>
    <property type="match status" value="1"/>
</dbReference>
<dbReference type="Pfam" id="PF00528">
    <property type="entry name" value="BPD_transp_1"/>
    <property type="match status" value="1"/>
</dbReference>
<comment type="subcellular location">
    <subcellularLocation>
        <location evidence="1">Cell inner membrane</location>
        <topology evidence="1">Multi-pass membrane protein</topology>
    </subcellularLocation>
    <subcellularLocation>
        <location evidence="8">Cell membrane</location>
        <topology evidence="8">Multi-pass membrane protein</topology>
    </subcellularLocation>
</comment>
<feature type="transmembrane region" description="Helical" evidence="8">
    <location>
        <begin position="41"/>
        <end position="66"/>
    </location>
</feature>
<keyword evidence="7 8" id="KW-0472">Membrane</keyword>
<dbReference type="GO" id="GO:0022857">
    <property type="term" value="F:transmembrane transporter activity"/>
    <property type="evidence" value="ECO:0007669"/>
    <property type="project" value="InterPro"/>
</dbReference>
<gene>
    <name evidence="9" type="ORF">PM02_18065</name>
</gene>
<evidence type="ECO:0000256" key="5">
    <source>
        <dbReference type="ARBA" id="ARBA00022692"/>
    </source>
</evidence>
<keyword evidence="5 8" id="KW-0812">Transmembrane</keyword>